<proteinExistence type="predicted"/>
<gene>
    <name evidence="1" type="ORF">F7725_007699</name>
</gene>
<sequence>MASMDREQQQAVYTHFIRPFLSRNDSSDPGCVSFNRGSKEWLQGNFGNFSGFAKLRDLQHLNANFSSILAVSPSTEAVKSGFRATLATSRQMASMDREQQQAVYTHFIRPFLSRNDSSGNAGTQAQLGQVLMACGWYTLPMSLFLSSSQILAVSPSTEAVKSGFRATWQLLWFCKLRDLQHLNANFSSVNPGCVSFNRGSKEWLQGNFGNFSGFATLQDLQALNSIFSTVEVAYLLTVSQLAQLAATPSHLETKMDVTNIMKVINPVNLGAFFDIVSPAIE</sequence>
<comment type="caution">
    <text evidence="1">The sequence shown here is derived from an EMBL/GenBank/DDBJ whole genome shotgun (WGS) entry which is preliminary data.</text>
</comment>
<dbReference type="OrthoDB" id="8963946at2759"/>
<keyword evidence="2" id="KW-1185">Reference proteome</keyword>
<reference evidence="1 2" key="1">
    <citation type="submission" date="2020-03" db="EMBL/GenBank/DDBJ databases">
        <title>Dissostichus mawsoni Genome sequencing and assembly.</title>
        <authorList>
            <person name="Park H."/>
        </authorList>
    </citation>
    <scope>NUCLEOTIDE SEQUENCE [LARGE SCALE GENOMIC DNA]</scope>
    <source>
        <strain evidence="1">DM0001</strain>
        <tissue evidence="1">Muscle</tissue>
    </source>
</reference>
<feature type="non-terminal residue" evidence="1">
    <location>
        <position position="281"/>
    </location>
</feature>
<dbReference type="AlphaFoldDB" id="A0A7J5Y538"/>
<evidence type="ECO:0000313" key="1">
    <source>
        <dbReference type="EMBL" id="KAF3844536.1"/>
    </source>
</evidence>
<evidence type="ECO:0000313" key="2">
    <source>
        <dbReference type="Proteomes" id="UP000518266"/>
    </source>
</evidence>
<dbReference type="EMBL" id="JAAKFY010000015">
    <property type="protein sequence ID" value="KAF3844536.1"/>
    <property type="molecule type" value="Genomic_DNA"/>
</dbReference>
<accession>A0A7J5Y538</accession>
<dbReference type="Proteomes" id="UP000518266">
    <property type="component" value="Unassembled WGS sequence"/>
</dbReference>
<name>A0A7J5Y538_DISMA</name>
<protein>
    <submittedName>
        <fullName evidence="1">Uncharacterized protein</fullName>
    </submittedName>
</protein>
<organism evidence="1 2">
    <name type="scientific">Dissostichus mawsoni</name>
    <name type="common">Antarctic cod</name>
    <dbReference type="NCBI Taxonomy" id="36200"/>
    <lineage>
        <taxon>Eukaryota</taxon>
        <taxon>Metazoa</taxon>
        <taxon>Chordata</taxon>
        <taxon>Craniata</taxon>
        <taxon>Vertebrata</taxon>
        <taxon>Euteleostomi</taxon>
        <taxon>Actinopterygii</taxon>
        <taxon>Neopterygii</taxon>
        <taxon>Teleostei</taxon>
        <taxon>Neoteleostei</taxon>
        <taxon>Acanthomorphata</taxon>
        <taxon>Eupercaria</taxon>
        <taxon>Perciformes</taxon>
        <taxon>Notothenioidei</taxon>
        <taxon>Nototheniidae</taxon>
        <taxon>Dissostichus</taxon>
    </lineage>
</organism>